<dbReference type="PROSITE" id="PS51831">
    <property type="entry name" value="HD"/>
    <property type="match status" value="1"/>
</dbReference>
<sequence>MKNTENIAAIILAAGFSSRMGSFKPLLPLGNTSVIEKSVRMFESAGINNINVVVGYKSNELLPILKPLKVNIVANNNYYEGMFSSVKAGIRIIEPSIEAFFFLPGDIPLVLPKTITALIAAYRGNSAGIIYPCLNGERGHPPLISTAYKDTILSWDKEGGLRSLLQEYEADVLDIEVEDQGVLQDMDTPLDYQRVRESVSGYVIPSVHECHRLLDNWEVPEQVLRHCQTVAQVAERIANSLAGAGYTLNHGLVLSAALLHDLARGEKNHAQVGAERLRRLGYPEVAEIVAIHMDLPVNSERVFSEASIVYLADKLVKDDKIISLEQRLRETSHKYASEPLALEAVTRRLSQAENIKREIEKAISLPLEKIIL</sequence>
<feature type="domain" description="HD" evidence="1">
    <location>
        <begin position="223"/>
        <end position="318"/>
    </location>
</feature>
<dbReference type="InterPro" id="IPR054703">
    <property type="entry name" value="Mop-rel"/>
</dbReference>
<dbReference type="PANTHER" id="PTHR43777">
    <property type="entry name" value="MOLYBDENUM COFACTOR CYTIDYLYLTRANSFERASE"/>
    <property type="match status" value="1"/>
</dbReference>
<gene>
    <name evidence="2" type="ORF">P6N53_09925</name>
</gene>
<keyword evidence="3" id="KW-1185">Reference proteome</keyword>
<dbReference type="Gene3D" id="3.90.550.10">
    <property type="entry name" value="Spore Coat Polysaccharide Biosynthesis Protein SpsA, Chain A"/>
    <property type="match status" value="1"/>
</dbReference>
<comment type="caution">
    <text evidence="2">The sequence shown here is derived from an EMBL/GenBank/DDBJ whole genome shotgun (WGS) entry which is preliminary data.</text>
</comment>
<organism evidence="2 3">
    <name type="scientific">Desulforamulus aquiferis</name>
    <dbReference type="NCBI Taxonomy" id="1397668"/>
    <lineage>
        <taxon>Bacteria</taxon>
        <taxon>Bacillati</taxon>
        <taxon>Bacillota</taxon>
        <taxon>Clostridia</taxon>
        <taxon>Eubacteriales</taxon>
        <taxon>Peptococcaceae</taxon>
        <taxon>Desulforamulus</taxon>
    </lineage>
</organism>
<dbReference type="RefSeq" id="WP_304542685.1">
    <property type="nucleotide sequence ID" value="NZ_JARPTC010000014.1"/>
</dbReference>
<dbReference type="InterPro" id="IPR029044">
    <property type="entry name" value="Nucleotide-diphossugar_trans"/>
</dbReference>
<evidence type="ECO:0000313" key="3">
    <source>
        <dbReference type="Proteomes" id="UP001172911"/>
    </source>
</evidence>
<dbReference type="Pfam" id="PF12804">
    <property type="entry name" value="NTP_transf_3"/>
    <property type="match status" value="1"/>
</dbReference>
<name>A0AAW7ZDZ6_9FIRM</name>
<dbReference type="GO" id="GO:0016779">
    <property type="term" value="F:nucleotidyltransferase activity"/>
    <property type="evidence" value="ECO:0007669"/>
    <property type="project" value="UniProtKB-ARBA"/>
</dbReference>
<dbReference type="InterPro" id="IPR003607">
    <property type="entry name" value="HD/PDEase_dom"/>
</dbReference>
<dbReference type="NCBIfam" id="NF045665">
    <property type="entry name" value="NTPtran_DVU1551"/>
    <property type="match status" value="1"/>
</dbReference>
<dbReference type="SUPFAM" id="SSF109604">
    <property type="entry name" value="HD-domain/PDEase-like"/>
    <property type="match status" value="1"/>
</dbReference>
<dbReference type="InterPro" id="IPR006674">
    <property type="entry name" value="HD_domain"/>
</dbReference>
<dbReference type="SUPFAM" id="SSF53448">
    <property type="entry name" value="Nucleotide-diphospho-sugar transferases"/>
    <property type="match status" value="1"/>
</dbReference>
<evidence type="ECO:0000259" key="1">
    <source>
        <dbReference type="PROSITE" id="PS51831"/>
    </source>
</evidence>
<evidence type="ECO:0000313" key="2">
    <source>
        <dbReference type="EMBL" id="MDO7787537.1"/>
    </source>
</evidence>
<accession>A0AAW7ZDZ6</accession>
<keyword evidence="2" id="KW-0808">Transferase</keyword>
<dbReference type="CDD" id="cd04182">
    <property type="entry name" value="GT_2_like_f"/>
    <property type="match status" value="1"/>
</dbReference>
<proteinExistence type="predicted"/>
<dbReference type="Gene3D" id="1.10.3210.10">
    <property type="entry name" value="Hypothetical protein af1432"/>
    <property type="match status" value="1"/>
</dbReference>
<dbReference type="NCBIfam" id="TIGR00277">
    <property type="entry name" value="HDIG"/>
    <property type="match status" value="1"/>
</dbReference>
<reference evidence="2" key="2">
    <citation type="submission" date="2023-03" db="EMBL/GenBank/DDBJ databases">
        <authorList>
            <person name="Zhang Z."/>
        </authorList>
    </citation>
    <scope>NUCLEOTIDE SEQUENCE</scope>
    <source>
        <strain evidence="2">DSA</strain>
    </source>
</reference>
<dbReference type="Pfam" id="PF01966">
    <property type="entry name" value="HD"/>
    <property type="match status" value="1"/>
</dbReference>
<dbReference type="InterPro" id="IPR025877">
    <property type="entry name" value="MobA-like_NTP_Trfase"/>
</dbReference>
<reference evidence="2" key="1">
    <citation type="journal article" date="2023" name="J. Hazard. Mater.">
        <title>Anaerobic biodegradation of pyrene and benzo[a]pyrene by a new sulfate-reducing Desulforamulus aquiferis strain DSA.</title>
        <authorList>
            <person name="Zhang Z."/>
            <person name="Sun J."/>
            <person name="Gong X."/>
            <person name="Wang C."/>
            <person name="Wang H."/>
        </authorList>
    </citation>
    <scope>NUCLEOTIDE SEQUENCE</scope>
    <source>
        <strain evidence="2">DSA</strain>
    </source>
</reference>
<dbReference type="Proteomes" id="UP001172911">
    <property type="component" value="Unassembled WGS sequence"/>
</dbReference>
<protein>
    <submittedName>
        <fullName evidence="2">NTP transferase domain-containing protein</fullName>
    </submittedName>
</protein>
<dbReference type="SMART" id="SM00471">
    <property type="entry name" value="HDc"/>
    <property type="match status" value="1"/>
</dbReference>
<dbReference type="PANTHER" id="PTHR43777:SF1">
    <property type="entry name" value="MOLYBDENUM COFACTOR CYTIDYLYLTRANSFERASE"/>
    <property type="match status" value="1"/>
</dbReference>
<dbReference type="InterPro" id="IPR006675">
    <property type="entry name" value="HDIG_dom"/>
</dbReference>
<dbReference type="CDD" id="cd00077">
    <property type="entry name" value="HDc"/>
    <property type="match status" value="1"/>
</dbReference>
<dbReference type="AlphaFoldDB" id="A0AAW7ZDZ6"/>
<dbReference type="EMBL" id="JARPTC010000014">
    <property type="protein sequence ID" value="MDO7787537.1"/>
    <property type="molecule type" value="Genomic_DNA"/>
</dbReference>